<dbReference type="InterPro" id="IPR050750">
    <property type="entry name" value="C5-MTase"/>
</dbReference>
<dbReference type="EC" id="2.1.1.204" evidence="4"/>
<evidence type="ECO:0000256" key="3">
    <source>
        <dbReference type="ARBA" id="ARBA00022691"/>
    </source>
</evidence>
<organism evidence="9 10">
    <name type="scientific">Allomyces macrogynus (strain ATCC 38327)</name>
    <name type="common">Allomyces javanicus var. macrogynus</name>
    <dbReference type="NCBI Taxonomy" id="578462"/>
    <lineage>
        <taxon>Eukaryota</taxon>
        <taxon>Fungi</taxon>
        <taxon>Fungi incertae sedis</taxon>
        <taxon>Blastocladiomycota</taxon>
        <taxon>Blastocladiomycetes</taxon>
        <taxon>Blastocladiales</taxon>
        <taxon>Blastocladiaceae</taxon>
        <taxon>Allomyces</taxon>
    </lineage>
</organism>
<keyword evidence="3 7" id="KW-0949">S-adenosyl-L-methionine</keyword>
<gene>
    <name evidence="9" type="ORF">AMAG_16212</name>
</gene>
<comment type="similarity">
    <text evidence="7">Belongs to the class I-like SAM-binding methyltransferase superfamily. C5-methyltransferase family.</text>
</comment>
<reference evidence="9 10" key="1">
    <citation type="submission" date="2009-11" db="EMBL/GenBank/DDBJ databases">
        <title>Annotation of Allomyces macrogynus ATCC 38327.</title>
        <authorList>
            <consortium name="The Broad Institute Genome Sequencing Platform"/>
            <person name="Russ C."/>
            <person name="Cuomo C."/>
            <person name="Burger G."/>
            <person name="Gray M.W."/>
            <person name="Holland P.W.H."/>
            <person name="King N."/>
            <person name="Lang F.B.F."/>
            <person name="Roger A.J."/>
            <person name="Ruiz-Trillo I."/>
            <person name="Young S.K."/>
            <person name="Zeng Q."/>
            <person name="Gargeya S."/>
            <person name="Fitzgerald M."/>
            <person name="Haas B."/>
            <person name="Abouelleil A."/>
            <person name="Alvarado L."/>
            <person name="Arachchi H.M."/>
            <person name="Berlin A."/>
            <person name="Chapman S.B."/>
            <person name="Gearin G."/>
            <person name="Goldberg J."/>
            <person name="Griggs A."/>
            <person name="Gujja S."/>
            <person name="Hansen M."/>
            <person name="Heiman D."/>
            <person name="Howarth C."/>
            <person name="Larimer J."/>
            <person name="Lui A."/>
            <person name="MacDonald P.J.P."/>
            <person name="McCowen C."/>
            <person name="Montmayeur A."/>
            <person name="Murphy C."/>
            <person name="Neiman D."/>
            <person name="Pearson M."/>
            <person name="Priest M."/>
            <person name="Roberts A."/>
            <person name="Saif S."/>
            <person name="Shea T."/>
            <person name="Sisk P."/>
            <person name="Stolte C."/>
            <person name="Sykes S."/>
            <person name="Wortman J."/>
            <person name="Nusbaum C."/>
            <person name="Birren B."/>
        </authorList>
    </citation>
    <scope>NUCLEOTIDE SEQUENCE [LARGE SCALE GENOMIC DNA]</scope>
    <source>
        <strain evidence="9 10">ATCC 38327</strain>
    </source>
</reference>
<protein>
    <recommendedName>
        <fullName evidence="5">tRNA (cytosine(38)-C(5))-methyltransferase</fullName>
        <ecNumber evidence="4">2.1.1.204</ecNumber>
    </recommendedName>
    <alternativeName>
        <fullName evidence="6">DNA (cytosine-5)-methyltransferase-like protein 2</fullName>
    </alternativeName>
</protein>
<evidence type="ECO:0000256" key="6">
    <source>
        <dbReference type="ARBA" id="ARBA00042810"/>
    </source>
</evidence>
<proteinExistence type="inferred from homology"/>
<dbReference type="PRINTS" id="PR00105">
    <property type="entry name" value="C5METTRFRASE"/>
</dbReference>
<dbReference type="PROSITE" id="PS00095">
    <property type="entry name" value="C5_MTASE_2"/>
    <property type="match status" value="1"/>
</dbReference>
<evidence type="ECO:0000256" key="2">
    <source>
        <dbReference type="ARBA" id="ARBA00022679"/>
    </source>
</evidence>
<accession>A0A0L0TAA1</accession>
<dbReference type="InterPro" id="IPR001525">
    <property type="entry name" value="C5_MeTfrase"/>
</dbReference>
<dbReference type="PROSITE" id="PS51679">
    <property type="entry name" value="SAM_MT_C5"/>
    <property type="match status" value="1"/>
</dbReference>
<dbReference type="Pfam" id="PF00145">
    <property type="entry name" value="DNA_methylase"/>
    <property type="match status" value="1"/>
</dbReference>
<name>A0A0L0TAA1_ALLM3</name>
<dbReference type="Gene3D" id="3.90.120.10">
    <property type="entry name" value="DNA Methylase, subunit A, domain 2"/>
    <property type="match status" value="1"/>
</dbReference>
<feature type="compositionally biased region" description="Basic and acidic residues" evidence="8">
    <location>
        <begin position="253"/>
        <end position="265"/>
    </location>
</feature>
<feature type="compositionally biased region" description="Polar residues" evidence="8">
    <location>
        <begin position="238"/>
        <end position="250"/>
    </location>
</feature>
<dbReference type="STRING" id="578462.A0A0L0TAA1"/>
<evidence type="ECO:0000313" key="9">
    <source>
        <dbReference type="EMBL" id="KNE71656.1"/>
    </source>
</evidence>
<dbReference type="eggNOG" id="KOG0919">
    <property type="taxonomic scope" value="Eukaryota"/>
</dbReference>
<dbReference type="PANTHER" id="PTHR46098">
    <property type="entry name" value="TRNA (CYTOSINE(38)-C(5))-METHYLTRANSFERASE"/>
    <property type="match status" value="1"/>
</dbReference>
<evidence type="ECO:0000256" key="4">
    <source>
        <dbReference type="ARBA" id="ARBA00039081"/>
    </source>
</evidence>
<dbReference type="GO" id="GO:0008168">
    <property type="term" value="F:methyltransferase activity"/>
    <property type="evidence" value="ECO:0007669"/>
    <property type="project" value="UniProtKB-KW"/>
</dbReference>
<dbReference type="EMBL" id="GG745373">
    <property type="protein sequence ID" value="KNE71656.1"/>
    <property type="molecule type" value="Genomic_DNA"/>
</dbReference>
<evidence type="ECO:0000256" key="1">
    <source>
        <dbReference type="ARBA" id="ARBA00022603"/>
    </source>
</evidence>
<dbReference type="InterPro" id="IPR031303">
    <property type="entry name" value="C5_meth_CS"/>
</dbReference>
<dbReference type="PANTHER" id="PTHR46098:SF1">
    <property type="entry name" value="TRNA (CYTOSINE(38)-C(5))-METHYLTRANSFERASE"/>
    <property type="match status" value="1"/>
</dbReference>
<dbReference type="InterPro" id="IPR029063">
    <property type="entry name" value="SAM-dependent_MTases_sf"/>
</dbReference>
<dbReference type="SUPFAM" id="SSF53335">
    <property type="entry name" value="S-adenosyl-L-methionine-dependent methyltransferases"/>
    <property type="match status" value="1"/>
</dbReference>
<sequence length="445" mass="47989">MAQVKAPAAATPPTRPAIRAIEFFSGFGGLHYGFTYAQVPGAVVAAFDVNAVANQCYAHNFPSTPVSTASIEYLTANDLAKLNADAWLLSPPCQPFTRGGKGLDHADARSRGLLHLVSLLTTSLHPPRYVFLENVKNFETSECRRILVNALAARGFEIAECLLEPTALGVPNSRLRYFLLARRRVSEDAAGEGGNGEEVGAYSDRGVVQTAWPVRFRVVKDEDDQAAGDENPAAVKESVTSDAGANSTVETLTDTHTDDKHDPPRSADATPAVPVDPIAKYLDAEPDPQCAVPEPWIRQSKKFVFDIVSDRGARSATFTKAYGSKHVFGSGPFLASVPESLLTKDVLGNVEQVLALKPRFFSPTEVARLHCFPADMTFPSGVTKAQQYRLLGNSLNVKVVGELMKVLFAEEDDVEGEVGPTLEAETVESKADEVESTVGKEGRQE</sequence>
<feature type="region of interest" description="Disordered" evidence="8">
    <location>
        <begin position="222"/>
        <end position="273"/>
    </location>
</feature>
<keyword evidence="10" id="KW-1185">Reference proteome</keyword>
<dbReference type="Gene3D" id="3.40.50.150">
    <property type="entry name" value="Vaccinia Virus protein VP39"/>
    <property type="match status" value="1"/>
</dbReference>
<feature type="region of interest" description="Disordered" evidence="8">
    <location>
        <begin position="415"/>
        <end position="445"/>
    </location>
</feature>
<dbReference type="AlphaFoldDB" id="A0A0L0TAA1"/>
<feature type="compositionally biased region" description="Basic and acidic residues" evidence="8">
    <location>
        <begin position="427"/>
        <end position="445"/>
    </location>
</feature>
<evidence type="ECO:0000256" key="5">
    <source>
        <dbReference type="ARBA" id="ARBA00039681"/>
    </source>
</evidence>
<evidence type="ECO:0000313" key="10">
    <source>
        <dbReference type="Proteomes" id="UP000054350"/>
    </source>
</evidence>
<keyword evidence="2 7" id="KW-0808">Transferase</keyword>
<dbReference type="OMA" id="NSLNCWV"/>
<dbReference type="GO" id="GO:0032259">
    <property type="term" value="P:methylation"/>
    <property type="evidence" value="ECO:0007669"/>
    <property type="project" value="UniProtKB-KW"/>
</dbReference>
<dbReference type="VEuPathDB" id="FungiDB:AMAG_16212"/>
<dbReference type="GO" id="GO:0005634">
    <property type="term" value="C:nucleus"/>
    <property type="evidence" value="ECO:0007669"/>
    <property type="project" value="TreeGrafter"/>
</dbReference>
<reference evidence="10" key="2">
    <citation type="submission" date="2009-11" db="EMBL/GenBank/DDBJ databases">
        <title>The Genome Sequence of Allomyces macrogynus strain ATCC 38327.</title>
        <authorList>
            <consortium name="The Broad Institute Genome Sequencing Platform"/>
            <person name="Russ C."/>
            <person name="Cuomo C."/>
            <person name="Shea T."/>
            <person name="Young S.K."/>
            <person name="Zeng Q."/>
            <person name="Koehrsen M."/>
            <person name="Haas B."/>
            <person name="Borodovsky M."/>
            <person name="Guigo R."/>
            <person name="Alvarado L."/>
            <person name="Berlin A."/>
            <person name="Borenstein D."/>
            <person name="Chen Z."/>
            <person name="Engels R."/>
            <person name="Freedman E."/>
            <person name="Gellesch M."/>
            <person name="Goldberg J."/>
            <person name="Griggs A."/>
            <person name="Gujja S."/>
            <person name="Heiman D."/>
            <person name="Hepburn T."/>
            <person name="Howarth C."/>
            <person name="Jen D."/>
            <person name="Larson L."/>
            <person name="Lewis B."/>
            <person name="Mehta T."/>
            <person name="Park D."/>
            <person name="Pearson M."/>
            <person name="Roberts A."/>
            <person name="Saif S."/>
            <person name="Shenoy N."/>
            <person name="Sisk P."/>
            <person name="Stolte C."/>
            <person name="Sykes S."/>
            <person name="Walk T."/>
            <person name="White J."/>
            <person name="Yandava C."/>
            <person name="Burger G."/>
            <person name="Gray M.W."/>
            <person name="Holland P.W.H."/>
            <person name="King N."/>
            <person name="Lang F.B.F."/>
            <person name="Roger A.J."/>
            <person name="Ruiz-Trillo I."/>
            <person name="Lander E."/>
            <person name="Nusbaum C."/>
        </authorList>
    </citation>
    <scope>NUCLEOTIDE SEQUENCE [LARGE SCALE GENOMIC DNA]</scope>
    <source>
        <strain evidence="10">ATCC 38327</strain>
    </source>
</reference>
<evidence type="ECO:0000256" key="8">
    <source>
        <dbReference type="SAM" id="MobiDB-lite"/>
    </source>
</evidence>
<feature type="active site" evidence="7">
    <location>
        <position position="93"/>
    </location>
</feature>
<evidence type="ECO:0000256" key="7">
    <source>
        <dbReference type="PROSITE-ProRule" id="PRU01016"/>
    </source>
</evidence>
<dbReference type="Proteomes" id="UP000054350">
    <property type="component" value="Unassembled WGS sequence"/>
</dbReference>
<keyword evidence="1 7" id="KW-0489">Methyltransferase</keyword>
<dbReference type="OrthoDB" id="414133at2759"/>